<evidence type="ECO:0000313" key="3">
    <source>
        <dbReference type="Proteomes" id="UP000191988"/>
    </source>
</evidence>
<evidence type="ECO:0000313" key="2">
    <source>
        <dbReference type="EMBL" id="CUX54735.1"/>
    </source>
</evidence>
<dbReference type="Proteomes" id="UP000191988">
    <property type="component" value="Unassembled WGS sequence"/>
</dbReference>
<gene>
    <name evidence="2" type="ORF">AGR3A_Lc140123</name>
</gene>
<organism evidence="2 3">
    <name type="scientific">Agrobacterium tomkonis CFBP 6623</name>
    <dbReference type="NCBI Taxonomy" id="1183432"/>
    <lineage>
        <taxon>Bacteria</taxon>
        <taxon>Pseudomonadati</taxon>
        <taxon>Pseudomonadota</taxon>
        <taxon>Alphaproteobacteria</taxon>
        <taxon>Hyphomicrobiales</taxon>
        <taxon>Rhizobiaceae</taxon>
        <taxon>Rhizobium/Agrobacterium group</taxon>
        <taxon>Agrobacterium</taxon>
        <taxon>Agrobacterium tumefaciens complex</taxon>
    </lineage>
</organism>
<keyword evidence="3" id="KW-1185">Reference proteome</keyword>
<dbReference type="AlphaFoldDB" id="A0A1S7RMP2"/>
<feature type="region of interest" description="Disordered" evidence="1">
    <location>
        <begin position="68"/>
        <end position="91"/>
    </location>
</feature>
<dbReference type="EMBL" id="FBWK01000050">
    <property type="protein sequence ID" value="CUX54735.1"/>
    <property type="molecule type" value="Genomic_DNA"/>
</dbReference>
<sequence>MWSPSSPPGSGASNRRGAAIRWGVWKNVADPGRVVGGFVIDSWIERQCGHVPVTNAGALDRGLLNDFNIGEQPPNRPPPVAASIASLSEGT</sequence>
<name>A0A1S7RMP2_9HYPH</name>
<protein>
    <submittedName>
        <fullName evidence="2">Uncharacterized protein</fullName>
    </submittedName>
</protein>
<accession>A0A1S7RMP2</accession>
<proteinExistence type="predicted"/>
<evidence type="ECO:0000256" key="1">
    <source>
        <dbReference type="SAM" id="MobiDB-lite"/>
    </source>
</evidence>
<reference evidence="3" key="1">
    <citation type="submission" date="2016-01" db="EMBL/GenBank/DDBJ databases">
        <authorList>
            <person name="Regsiter A."/>
            <person name="william w."/>
        </authorList>
    </citation>
    <scope>NUCLEOTIDE SEQUENCE [LARGE SCALE GENOMIC DNA]</scope>
    <source>
        <strain evidence="3">CFBP 6623</strain>
    </source>
</reference>